<accession>A0A922IE37</accession>
<dbReference type="Proteomes" id="UP000790347">
    <property type="component" value="Unassembled WGS sequence"/>
</dbReference>
<keyword evidence="2" id="KW-1185">Reference proteome</keyword>
<dbReference type="AlphaFoldDB" id="A0A922IE37"/>
<sequence length="66" mass="7606">MGATIEDQYPLQCIAFDVQLRQHEDFPLQPGTPVLCILDRCCRTCKAKNHTGSVLDRRNDILQKQY</sequence>
<dbReference type="EMBL" id="ASGP02000001">
    <property type="protein sequence ID" value="KAH9527624.1"/>
    <property type="molecule type" value="Genomic_DNA"/>
</dbReference>
<proteinExistence type="predicted"/>
<evidence type="ECO:0000313" key="1">
    <source>
        <dbReference type="EMBL" id="KAH9527624.1"/>
    </source>
</evidence>
<reference evidence="1" key="2">
    <citation type="journal article" date="2022" name="Res Sq">
        <title>Comparative Genomics Reveals Insights into the Divergent Evolution of Astigmatic Mites and Household Pest Adaptations.</title>
        <authorList>
            <person name="Xiong Q."/>
            <person name="Wan A.T.-Y."/>
            <person name="Liu X.-Y."/>
            <person name="Fung C.S.-H."/>
            <person name="Xiao X."/>
            <person name="Malainual N."/>
            <person name="Hou J."/>
            <person name="Wang L."/>
            <person name="Wang M."/>
            <person name="Yang K."/>
            <person name="Cui Y."/>
            <person name="Leung E."/>
            <person name="Nong W."/>
            <person name="Shin S.-K."/>
            <person name="Au S."/>
            <person name="Jeong K.Y."/>
            <person name="Chew F.T."/>
            <person name="Hui J."/>
            <person name="Leung T.F."/>
            <person name="Tungtrongchitr A."/>
            <person name="Zhong N."/>
            <person name="Liu Z."/>
            <person name="Tsui S."/>
        </authorList>
    </citation>
    <scope>NUCLEOTIDE SEQUENCE</scope>
    <source>
        <strain evidence="1">Derf</strain>
        <tissue evidence="1">Whole organism</tissue>
    </source>
</reference>
<reference evidence="1" key="1">
    <citation type="submission" date="2013-05" db="EMBL/GenBank/DDBJ databases">
        <authorList>
            <person name="Yim A.K.Y."/>
            <person name="Chan T.F."/>
            <person name="Ji K.M."/>
            <person name="Liu X.Y."/>
            <person name="Zhou J.W."/>
            <person name="Li R.Q."/>
            <person name="Yang K.Y."/>
            <person name="Li J."/>
            <person name="Li M."/>
            <person name="Law P.T.W."/>
            <person name="Wu Y.L."/>
            <person name="Cai Z.L."/>
            <person name="Qin H."/>
            <person name="Bao Y."/>
            <person name="Leung R.K.K."/>
            <person name="Ng P.K.S."/>
            <person name="Zou J."/>
            <person name="Zhong X.J."/>
            <person name="Ran P.X."/>
            <person name="Zhong N.S."/>
            <person name="Liu Z.G."/>
            <person name="Tsui S.K.W."/>
        </authorList>
    </citation>
    <scope>NUCLEOTIDE SEQUENCE</scope>
    <source>
        <strain evidence="1">Derf</strain>
        <tissue evidence="1">Whole organism</tissue>
    </source>
</reference>
<name>A0A922IE37_DERFA</name>
<evidence type="ECO:0000313" key="2">
    <source>
        <dbReference type="Proteomes" id="UP000790347"/>
    </source>
</evidence>
<comment type="caution">
    <text evidence="1">The sequence shown here is derived from an EMBL/GenBank/DDBJ whole genome shotgun (WGS) entry which is preliminary data.</text>
</comment>
<protein>
    <submittedName>
        <fullName evidence="1">Uncharacterized protein</fullName>
    </submittedName>
</protein>
<organism evidence="1 2">
    <name type="scientific">Dermatophagoides farinae</name>
    <name type="common">American house dust mite</name>
    <dbReference type="NCBI Taxonomy" id="6954"/>
    <lineage>
        <taxon>Eukaryota</taxon>
        <taxon>Metazoa</taxon>
        <taxon>Ecdysozoa</taxon>
        <taxon>Arthropoda</taxon>
        <taxon>Chelicerata</taxon>
        <taxon>Arachnida</taxon>
        <taxon>Acari</taxon>
        <taxon>Acariformes</taxon>
        <taxon>Sarcoptiformes</taxon>
        <taxon>Astigmata</taxon>
        <taxon>Psoroptidia</taxon>
        <taxon>Analgoidea</taxon>
        <taxon>Pyroglyphidae</taxon>
        <taxon>Dermatophagoidinae</taxon>
        <taxon>Dermatophagoides</taxon>
    </lineage>
</organism>
<gene>
    <name evidence="1" type="ORF">DERF_001632</name>
</gene>